<proteinExistence type="inferred from homology"/>
<evidence type="ECO:0000313" key="9">
    <source>
        <dbReference type="Proteomes" id="UP001526143"/>
    </source>
</evidence>
<protein>
    <submittedName>
        <fullName evidence="8">Nitrate/sulfonate/bicarbonate ABC transporter ATP-binding protein</fullName>
    </submittedName>
</protein>
<dbReference type="InterPro" id="IPR017871">
    <property type="entry name" value="ABC_transporter-like_CS"/>
</dbReference>
<organism evidence="8 9">
    <name type="scientific">Plectonema radiosum NIES-515</name>
    <dbReference type="NCBI Taxonomy" id="2986073"/>
    <lineage>
        <taxon>Bacteria</taxon>
        <taxon>Bacillati</taxon>
        <taxon>Cyanobacteriota</taxon>
        <taxon>Cyanophyceae</taxon>
        <taxon>Oscillatoriophycideae</taxon>
        <taxon>Oscillatoriales</taxon>
        <taxon>Microcoleaceae</taxon>
        <taxon>Plectonema</taxon>
    </lineage>
</organism>
<dbReference type="CDD" id="cd03293">
    <property type="entry name" value="ABC_NrtD_SsuB_transporters"/>
    <property type="match status" value="1"/>
</dbReference>
<feature type="non-terminal residue" evidence="8">
    <location>
        <position position="467"/>
    </location>
</feature>
<dbReference type="PROSITE" id="PS00211">
    <property type="entry name" value="ABC_TRANSPORTER_1"/>
    <property type="match status" value="1"/>
</dbReference>
<dbReference type="InterPro" id="IPR003593">
    <property type="entry name" value="AAA+_ATPase"/>
</dbReference>
<name>A0ABT3B4J5_9CYAN</name>
<dbReference type="PANTHER" id="PTHR42788:SF13">
    <property type="entry name" value="ALIPHATIC SULFONATES IMPORT ATP-BINDING PROTEIN SSUB"/>
    <property type="match status" value="1"/>
</dbReference>
<keyword evidence="9" id="KW-1185">Reference proteome</keyword>
<dbReference type="InterPro" id="IPR003439">
    <property type="entry name" value="ABC_transporter-like_ATP-bd"/>
</dbReference>
<dbReference type="EMBL" id="JAOWRF010000321">
    <property type="protein sequence ID" value="MCV3216298.1"/>
    <property type="molecule type" value="Genomic_DNA"/>
</dbReference>
<evidence type="ECO:0000313" key="8">
    <source>
        <dbReference type="EMBL" id="MCV3216298.1"/>
    </source>
</evidence>
<keyword evidence="4" id="KW-0547">Nucleotide-binding</keyword>
<dbReference type="InterPro" id="IPR027417">
    <property type="entry name" value="P-loop_NTPase"/>
</dbReference>
<keyword evidence="3" id="KW-0813">Transport</keyword>
<evidence type="ECO:0000256" key="6">
    <source>
        <dbReference type="SAM" id="MobiDB-lite"/>
    </source>
</evidence>
<dbReference type="SUPFAM" id="SSF52540">
    <property type="entry name" value="P-loop containing nucleoside triphosphate hydrolases"/>
    <property type="match status" value="1"/>
</dbReference>
<feature type="compositionally biased region" description="Low complexity" evidence="6">
    <location>
        <begin position="264"/>
        <end position="280"/>
    </location>
</feature>
<dbReference type="Pfam" id="PF00005">
    <property type="entry name" value="ABC_tran"/>
    <property type="match status" value="1"/>
</dbReference>
<evidence type="ECO:0000256" key="1">
    <source>
        <dbReference type="ARBA" id="ARBA00004417"/>
    </source>
</evidence>
<evidence type="ECO:0000256" key="3">
    <source>
        <dbReference type="ARBA" id="ARBA00022448"/>
    </source>
</evidence>
<evidence type="ECO:0000256" key="4">
    <source>
        <dbReference type="ARBA" id="ARBA00022741"/>
    </source>
</evidence>
<dbReference type="Pfam" id="PF09821">
    <property type="entry name" value="AAA_assoc_C"/>
    <property type="match status" value="1"/>
</dbReference>
<keyword evidence="5 8" id="KW-0067">ATP-binding</keyword>
<dbReference type="RefSeq" id="WP_263747946.1">
    <property type="nucleotide sequence ID" value="NZ_JAOWRF010000321.1"/>
</dbReference>
<comment type="caution">
    <text evidence="8">The sequence shown here is derived from an EMBL/GenBank/DDBJ whole genome shotgun (WGS) entry which is preliminary data.</text>
</comment>
<dbReference type="SMART" id="SM00382">
    <property type="entry name" value="AAA"/>
    <property type="match status" value="1"/>
</dbReference>
<dbReference type="InterPro" id="IPR018632">
    <property type="entry name" value="AAA-associated_dom_C"/>
</dbReference>
<dbReference type="Proteomes" id="UP001526143">
    <property type="component" value="Unassembled WGS sequence"/>
</dbReference>
<dbReference type="GO" id="GO:0005524">
    <property type="term" value="F:ATP binding"/>
    <property type="evidence" value="ECO:0007669"/>
    <property type="project" value="UniProtKB-KW"/>
</dbReference>
<evidence type="ECO:0000256" key="5">
    <source>
        <dbReference type="ARBA" id="ARBA00022840"/>
    </source>
</evidence>
<reference evidence="8 9" key="1">
    <citation type="submission" date="2022-10" db="EMBL/GenBank/DDBJ databases">
        <title>Identification of biosynthetic pathway for the production of the potent trypsin inhibitor radiosumin.</title>
        <authorList>
            <person name="Fewer D.P."/>
            <person name="Delbaje E."/>
            <person name="Ouyang X."/>
            <person name="Agostino P.D."/>
            <person name="Wahlsten M."/>
            <person name="Jokela J."/>
            <person name="Permi P."/>
            <person name="Haapaniemi E."/>
            <person name="Koistinen H."/>
        </authorList>
    </citation>
    <scope>NUCLEOTIDE SEQUENCE [LARGE SCALE GENOMIC DNA]</scope>
    <source>
        <strain evidence="8 9">NIES-515</strain>
    </source>
</reference>
<sequence length="467" mass="52164">MPVNKTTEHLIVLRGVNKSYGQPNGQQIAILENINLELHPGEIVALLGPSGSGKSTLMRMIAGLIPATQGEVIYHNRPLVGLNPGVAIVFQSFALYPWLTVLENVELGLKAKGTQSDSRREKALRMIDIIGLDGFENAYPKELSGGMRQRVGFARALAVEPELLCMDEPFSALDVLTAENLRFELLDLWLERKIPTQAILIVTHGIEEAVILADRIIVLGRNPGRIRADLPITLPHYRDRKNPNFQALVDQVYKILTNPDLETIEPPATTTSTPAVAEPPKNQSLPQVRIGSIAGLLELLEDRKERDLYRLGQELQLEVDDILPIVEAAKLMNFVELVEGDISLTPIAEEFIAGGIDERKRCVRSQLLDKIRLVQQIYRLLEAKRNQRIPEELVLDILENHFSPEEAQRQLNTAIDWGRYAEIYSYDEPAGQIFLEQVAIAEPASVSSVGEMGRGGERERGERILRL</sequence>
<feature type="region of interest" description="Disordered" evidence="6">
    <location>
        <begin position="263"/>
        <end position="283"/>
    </location>
</feature>
<dbReference type="InterPro" id="IPR050166">
    <property type="entry name" value="ABC_transporter_ATP-bind"/>
</dbReference>
<comment type="subcellular location">
    <subcellularLocation>
        <location evidence="1">Cell inner membrane</location>
        <topology evidence="1">Peripheral membrane protein</topology>
    </subcellularLocation>
</comment>
<dbReference type="Gene3D" id="3.40.50.300">
    <property type="entry name" value="P-loop containing nucleotide triphosphate hydrolases"/>
    <property type="match status" value="1"/>
</dbReference>
<dbReference type="PANTHER" id="PTHR42788">
    <property type="entry name" value="TAURINE IMPORT ATP-BINDING PROTEIN-RELATED"/>
    <property type="match status" value="1"/>
</dbReference>
<accession>A0ABT3B4J5</accession>
<comment type="similarity">
    <text evidence="2">Belongs to the ABC transporter superfamily. Nitrate/nitrite/cyanate uptake transporter (NitT) (TC 3.A.1.16) family.</text>
</comment>
<dbReference type="PROSITE" id="PS50893">
    <property type="entry name" value="ABC_TRANSPORTER_2"/>
    <property type="match status" value="1"/>
</dbReference>
<evidence type="ECO:0000256" key="2">
    <source>
        <dbReference type="ARBA" id="ARBA00009440"/>
    </source>
</evidence>
<gene>
    <name evidence="8" type="ORF">OGM63_22755</name>
</gene>
<feature type="domain" description="ABC transporter" evidence="7">
    <location>
        <begin position="11"/>
        <end position="246"/>
    </location>
</feature>
<evidence type="ECO:0000259" key="7">
    <source>
        <dbReference type="PROSITE" id="PS50893"/>
    </source>
</evidence>